<dbReference type="AlphaFoldDB" id="A0A0A7PH67"/>
<dbReference type="KEGG" id="sphk:SKP52_12095"/>
<dbReference type="RefSeq" id="WP_039574970.1">
    <property type="nucleotide sequence ID" value="NZ_CP009122.1"/>
</dbReference>
<dbReference type="EMBL" id="CP009122">
    <property type="protein sequence ID" value="AJA09314.1"/>
    <property type="molecule type" value="Genomic_DNA"/>
</dbReference>
<sequence length="151" mass="16791">MYHAIVRHQVRKIFGGLSKGDWETALGGMADRFEHIFPGDHALGGTRHTKAGLRAWFQRLFAVHPVLKFEIKHIASSGTPWDTTAVIEWRDRAVMADGDTSYVNDGVHIIRLRWGKIVSLHPYLDTAKYAAALKRLADTGFAEAGAAPIED</sequence>
<dbReference type="HOGENOM" id="CLU_1684279_0_0_5"/>
<evidence type="ECO:0000313" key="2">
    <source>
        <dbReference type="EMBL" id="AJA09314.1"/>
    </source>
</evidence>
<dbReference type="SUPFAM" id="SSF54427">
    <property type="entry name" value="NTF2-like"/>
    <property type="match status" value="1"/>
</dbReference>
<accession>A0A0A7PH67</accession>
<keyword evidence="3" id="KW-1185">Reference proteome</keyword>
<evidence type="ECO:0000313" key="3">
    <source>
        <dbReference type="Proteomes" id="UP000030907"/>
    </source>
</evidence>
<gene>
    <name evidence="2" type="ORF">SKP52_12095</name>
</gene>
<dbReference type="OrthoDB" id="2988503at2"/>
<evidence type="ECO:0000259" key="1">
    <source>
        <dbReference type="Pfam" id="PF12680"/>
    </source>
</evidence>
<dbReference type="Proteomes" id="UP000030907">
    <property type="component" value="Chromosome"/>
</dbReference>
<name>A0A0A7PH67_9SPHN</name>
<dbReference type="InterPro" id="IPR032710">
    <property type="entry name" value="NTF2-like_dom_sf"/>
</dbReference>
<organism evidence="2 3">
    <name type="scientific">Sphingopyxis fribergensis</name>
    <dbReference type="NCBI Taxonomy" id="1515612"/>
    <lineage>
        <taxon>Bacteria</taxon>
        <taxon>Pseudomonadati</taxon>
        <taxon>Pseudomonadota</taxon>
        <taxon>Alphaproteobacteria</taxon>
        <taxon>Sphingomonadales</taxon>
        <taxon>Sphingomonadaceae</taxon>
        <taxon>Sphingopyxis</taxon>
    </lineage>
</organism>
<reference evidence="2 3" key="1">
    <citation type="journal article" date="2015" name="Int. J. Syst. Evol. Microbiol.">
        <title>Description of Sphingopyxis fribergensis sp. nov. - a soil bacterium with the ability to degrade styrene and phenylacetic acid.</title>
        <authorList>
            <person name="Oelschlagel M."/>
            <person name="Ruckert C."/>
            <person name="Kalinowski J."/>
            <person name="Schmidt G."/>
            <person name="Schlomann M."/>
            <person name="Tischler D."/>
        </authorList>
    </citation>
    <scope>NUCLEOTIDE SEQUENCE [LARGE SCALE GENOMIC DNA]</scope>
    <source>
        <strain evidence="2 3">Kp5.2</strain>
    </source>
</reference>
<dbReference type="Pfam" id="PF12680">
    <property type="entry name" value="SnoaL_2"/>
    <property type="match status" value="1"/>
</dbReference>
<proteinExistence type="predicted"/>
<feature type="domain" description="SnoaL-like" evidence="1">
    <location>
        <begin position="10"/>
        <end position="119"/>
    </location>
</feature>
<dbReference type="InterPro" id="IPR037401">
    <property type="entry name" value="SnoaL-like"/>
</dbReference>
<protein>
    <recommendedName>
        <fullName evidence="1">SnoaL-like domain-containing protein</fullName>
    </recommendedName>
</protein>
<dbReference type="Gene3D" id="3.10.450.50">
    <property type="match status" value="1"/>
</dbReference>